<organism evidence="2 3">
    <name type="scientific">Natrinema soli</name>
    <dbReference type="NCBI Taxonomy" id="1930624"/>
    <lineage>
        <taxon>Archaea</taxon>
        <taxon>Methanobacteriati</taxon>
        <taxon>Methanobacteriota</taxon>
        <taxon>Stenosarchaea group</taxon>
        <taxon>Halobacteria</taxon>
        <taxon>Halobacteriales</taxon>
        <taxon>Natrialbaceae</taxon>
        <taxon>Natrinema</taxon>
    </lineage>
</organism>
<comment type="caution">
    <text evidence="2">The sequence shown here is derived from an EMBL/GenBank/DDBJ whole genome shotgun (WGS) entry which is preliminary data.</text>
</comment>
<name>A0ABD5SNL8_9EURY</name>
<evidence type="ECO:0000256" key="1">
    <source>
        <dbReference type="SAM" id="MobiDB-lite"/>
    </source>
</evidence>
<dbReference type="Gene3D" id="3.40.190.10">
    <property type="entry name" value="Periplasmic binding protein-like II"/>
    <property type="match status" value="1"/>
</dbReference>
<dbReference type="RefSeq" id="WP_273739121.1">
    <property type="nucleotide sequence ID" value="NZ_JAQIVI010000214.1"/>
</dbReference>
<reference evidence="2 3" key="1">
    <citation type="journal article" date="2019" name="Int. J. Syst. Evol. Microbiol.">
        <title>The Global Catalogue of Microorganisms (GCM) 10K type strain sequencing project: providing services to taxonomists for standard genome sequencing and annotation.</title>
        <authorList>
            <consortium name="The Broad Institute Genomics Platform"/>
            <consortium name="The Broad Institute Genome Sequencing Center for Infectious Disease"/>
            <person name="Wu L."/>
            <person name="Ma J."/>
        </authorList>
    </citation>
    <scope>NUCLEOTIDE SEQUENCE [LARGE SCALE GENOMIC DNA]</scope>
    <source>
        <strain evidence="2 3">LMG 29247</strain>
    </source>
</reference>
<dbReference type="AlphaFoldDB" id="A0ABD5SNL8"/>
<dbReference type="PANTHER" id="PTHR42928">
    <property type="entry name" value="TRICARBOXYLATE-BINDING PROTEIN"/>
    <property type="match status" value="1"/>
</dbReference>
<dbReference type="EMBL" id="JBHSWV010000214">
    <property type="protein sequence ID" value="MFC6766130.1"/>
    <property type="molecule type" value="Genomic_DNA"/>
</dbReference>
<sequence>MGEGGEQSEFLSEEITFIVTFSPGGGFDTYARGLVDLLPDHLPEDVDFVVENSTPNFTGLMDIWRADPDGHTIGTTAALGMVARQIVEDVPYDMREFTWLARMALTEYMIAAGADTGYESVDDLREADEVDWATPGAGTTAWLASIISASDLEINFNVVNFEGTQEAAAAVLRGDADVMLGPTTTPSLTEPLNAGDMTPIVSFTDEQPETVPETDTATDIGQEGLMNLNLNRPVFGPPDIPDDRANTLSESIVETLESDEMQPWAEENERPINATGRDEMSDTISGAFDTLSEYEDLLNDHLDQ</sequence>
<dbReference type="Pfam" id="PF03401">
    <property type="entry name" value="TctC"/>
    <property type="match status" value="1"/>
</dbReference>
<keyword evidence="3" id="KW-1185">Reference proteome</keyword>
<dbReference type="PANTHER" id="PTHR42928:SF5">
    <property type="entry name" value="BLR1237 PROTEIN"/>
    <property type="match status" value="1"/>
</dbReference>
<gene>
    <name evidence="2" type="ORF">ACFQE6_14350</name>
</gene>
<evidence type="ECO:0000313" key="3">
    <source>
        <dbReference type="Proteomes" id="UP001596383"/>
    </source>
</evidence>
<dbReference type="InterPro" id="IPR042100">
    <property type="entry name" value="Bug_dom1"/>
</dbReference>
<dbReference type="Gene3D" id="3.40.190.150">
    <property type="entry name" value="Bordetella uptake gene, domain 1"/>
    <property type="match status" value="1"/>
</dbReference>
<evidence type="ECO:0000313" key="2">
    <source>
        <dbReference type="EMBL" id="MFC6766130.1"/>
    </source>
</evidence>
<accession>A0ABD5SNL8</accession>
<dbReference type="Proteomes" id="UP001596383">
    <property type="component" value="Unassembled WGS sequence"/>
</dbReference>
<dbReference type="SUPFAM" id="SSF53850">
    <property type="entry name" value="Periplasmic binding protein-like II"/>
    <property type="match status" value="1"/>
</dbReference>
<protein>
    <submittedName>
        <fullName evidence="2">Bug family tripartite tricarboxylate transporter substrate binding protein</fullName>
    </submittedName>
</protein>
<proteinExistence type="predicted"/>
<dbReference type="InterPro" id="IPR005064">
    <property type="entry name" value="BUG"/>
</dbReference>
<feature type="region of interest" description="Disordered" evidence="1">
    <location>
        <begin position="257"/>
        <end position="288"/>
    </location>
</feature>